<dbReference type="EMBL" id="JAJFAZ020000006">
    <property type="protein sequence ID" value="KAI5323663.1"/>
    <property type="molecule type" value="Genomic_DNA"/>
</dbReference>
<reference evidence="1 2" key="1">
    <citation type="journal article" date="2022" name="G3 (Bethesda)">
        <title>Whole-genome sequence and methylome profiling of the almond [Prunus dulcis (Mill.) D.A. Webb] cultivar 'Nonpareil'.</title>
        <authorList>
            <person name="D'Amico-Willman K.M."/>
            <person name="Ouma W.Z."/>
            <person name="Meulia T."/>
            <person name="Sideli G.M."/>
            <person name="Gradziel T.M."/>
            <person name="Fresnedo-Ramirez J."/>
        </authorList>
    </citation>
    <scope>NUCLEOTIDE SEQUENCE [LARGE SCALE GENOMIC DNA]</scope>
    <source>
        <strain evidence="1">Clone GOH B32 T37-40</strain>
    </source>
</reference>
<evidence type="ECO:0000313" key="1">
    <source>
        <dbReference type="EMBL" id="KAI5323663.1"/>
    </source>
</evidence>
<sequence length="92" mass="9933">MPLSLCMALMRHGGDNKYLSSFPTASWHPLKVELLLAKDQIAGEMVAGEPIIEEDEAKKGAINKAKASVVEQIVKADDQVAKADEQVAEANE</sequence>
<organism evidence="1 2">
    <name type="scientific">Prunus dulcis</name>
    <name type="common">Almond</name>
    <name type="synonym">Amygdalus dulcis</name>
    <dbReference type="NCBI Taxonomy" id="3755"/>
    <lineage>
        <taxon>Eukaryota</taxon>
        <taxon>Viridiplantae</taxon>
        <taxon>Streptophyta</taxon>
        <taxon>Embryophyta</taxon>
        <taxon>Tracheophyta</taxon>
        <taxon>Spermatophyta</taxon>
        <taxon>Magnoliopsida</taxon>
        <taxon>eudicotyledons</taxon>
        <taxon>Gunneridae</taxon>
        <taxon>Pentapetalae</taxon>
        <taxon>rosids</taxon>
        <taxon>fabids</taxon>
        <taxon>Rosales</taxon>
        <taxon>Rosaceae</taxon>
        <taxon>Amygdaloideae</taxon>
        <taxon>Amygdaleae</taxon>
        <taxon>Prunus</taxon>
    </lineage>
</organism>
<evidence type="ECO:0000313" key="2">
    <source>
        <dbReference type="Proteomes" id="UP001054821"/>
    </source>
</evidence>
<dbReference type="Proteomes" id="UP001054821">
    <property type="component" value="Chromosome 6"/>
</dbReference>
<dbReference type="AlphaFoldDB" id="A0AAD4YWX6"/>
<gene>
    <name evidence="1" type="ORF">L3X38_032735</name>
</gene>
<accession>A0AAD4YWX6</accession>
<name>A0AAD4YWX6_PRUDU</name>
<protein>
    <submittedName>
        <fullName evidence="1">Uncharacterized protein</fullName>
    </submittedName>
</protein>
<proteinExistence type="predicted"/>
<keyword evidence="2" id="KW-1185">Reference proteome</keyword>
<comment type="caution">
    <text evidence="1">The sequence shown here is derived from an EMBL/GenBank/DDBJ whole genome shotgun (WGS) entry which is preliminary data.</text>
</comment>